<keyword evidence="4" id="KW-1185">Reference proteome</keyword>
<evidence type="ECO:0000259" key="2">
    <source>
        <dbReference type="Pfam" id="PF20732"/>
    </source>
</evidence>
<dbReference type="InterPro" id="IPR008302">
    <property type="entry name" value="NamZ"/>
</dbReference>
<feature type="domain" description="Peptidoglycan beta-N-acetylmuramidase NamZ C-terminal" evidence="2">
    <location>
        <begin position="228"/>
        <end position="387"/>
    </location>
</feature>
<dbReference type="HOGENOM" id="CLU_033227_1_0_7"/>
<reference evidence="4" key="1">
    <citation type="submission" date="2010-02" db="EMBL/GenBank/DDBJ databases">
        <title>Complete sequence of Desulfurivibrio alkaliphilus AHT2.</title>
        <authorList>
            <consortium name="US DOE Joint Genome Institute"/>
            <person name="Pitluck S."/>
            <person name="Chertkov O."/>
            <person name="Detter J.C."/>
            <person name="Han C."/>
            <person name="Tapia R."/>
            <person name="Larimer F."/>
            <person name="Land M."/>
            <person name="Hauser L."/>
            <person name="Kyrpides N."/>
            <person name="Mikhailova N."/>
            <person name="Sorokin D.Y."/>
            <person name="Muyzer G."/>
            <person name="Woyke T."/>
        </authorList>
    </citation>
    <scope>NUCLEOTIDE SEQUENCE [LARGE SCALE GENOMIC DNA]</scope>
    <source>
        <strain evidence="4">DSM 19089 / UNIQEM U267 / AHT2</strain>
    </source>
</reference>
<gene>
    <name evidence="3" type="ordered locus">DaAHT2_0978</name>
</gene>
<dbReference type="Pfam" id="PF07075">
    <property type="entry name" value="NamZ_N"/>
    <property type="match status" value="1"/>
</dbReference>
<dbReference type="STRING" id="589865.DaAHT2_0978"/>
<dbReference type="Gene3D" id="3.90.1150.140">
    <property type="match status" value="1"/>
</dbReference>
<dbReference type="Gene3D" id="3.40.50.12170">
    <property type="entry name" value="Uncharacterised protein PF07075, DUF1343"/>
    <property type="match status" value="1"/>
</dbReference>
<dbReference type="PIRSF" id="PIRSF016719">
    <property type="entry name" value="UCP016719"/>
    <property type="match status" value="1"/>
</dbReference>
<evidence type="ECO:0008006" key="5">
    <source>
        <dbReference type="Google" id="ProtNLM"/>
    </source>
</evidence>
<protein>
    <recommendedName>
        <fullName evidence="5">DUF1343 domain-containing protein</fullName>
    </recommendedName>
</protein>
<accession>D6Z2A6</accession>
<dbReference type="PANTHER" id="PTHR42915:SF1">
    <property type="entry name" value="PEPTIDOGLYCAN BETA-N-ACETYLMURAMIDASE NAMZ"/>
    <property type="match status" value="1"/>
</dbReference>
<dbReference type="eggNOG" id="COG3876">
    <property type="taxonomic scope" value="Bacteria"/>
</dbReference>
<dbReference type="RefSeq" id="WP_013163211.1">
    <property type="nucleotide sequence ID" value="NC_014216.1"/>
</dbReference>
<dbReference type="AlphaFoldDB" id="D6Z2A6"/>
<dbReference type="EMBL" id="CP001940">
    <property type="protein sequence ID" value="ADH85681.1"/>
    <property type="molecule type" value="Genomic_DNA"/>
</dbReference>
<dbReference type="Proteomes" id="UP000001508">
    <property type="component" value="Chromosome"/>
</dbReference>
<evidence type="ECO:0000313" key="3">
    <source>
        <dbReference type="EMBL" id="ADH85681.1"/>
    </source>
</evidence>
<name>D6Z2A6_DESAT</name>
<dbReference type="Pfam" id="PF20732">
    <property type="entry name" value="NamZ_C"/>
    <property type="match status" value="1"/>
</dbReference>
<dbReference type="InterPro" id="IPR048503">
    <property type="entry name" value="NamZ_C"/>
</dbReference>
<sequence>MISLGLEFLLQDPPAYLRGKRLGLLCNQASTDHRLGHARDLLSRRFGAQLSCLFSPQHGFFAEKQDNMIESGHSTDPVTGLPVFSLYGEVRKPTPAMLEHCDLLLVDLVDVGTRVYTFLYTLAYCMEAAAEQDIPVVVLDRPNPVGGLALEGNLLRPSCRSFVGLYPIPMRHGMTLGELALMIKGEFKVDCPLEVIPVGGWRREMLFADTGLPWVFPSPNMPSCRTALVYPGQVIWEGTNISEGRGTTLPFELFGAPFWRHDEMLAAIAEIPLPGCYLRPLVFEPVAGKWAGEPCVGFQLHVTDPARFLPYRTTLALLQATARLYPEFALKAPPYEYEYEKTPMHLILGDEDLWPRLQAGESVLQLEAGWQPELDDFARRRQAYLLY</sequence>
<dbReference type="GO" id="GO:0033922">
    <property type="term" value="F:peptidoglycan beta-N-acetylmuramidase activity"/>
    <property type="evidence" value="ECO:0007669"/>
    <property type="project" value="InterPro"/>
</dbReference>
<dbReference type="OrthoDB" id="5705574at2"/>
<organism evidence="3 4">
    <name type="scientific">Desulfurivibrio alkaliphilus (strain DSM 19089 / UNIQEM U267 / AHT2)</name>
    <dbReference type="NCBI Taxonomy" id="589865"/>
    <lineage>
        <taxon>Bacteria</taxon>
        <taxon>Pseudomonadati</taxon>
        <taxon>Thermodesulfobacteriota</taxon>
        <taxon>Desulfobulbia</taxon>
        <taxon>Desulfobulbales</taxon>
        <taxon>Desulfobulbaceae</taxon>
        <taxon>Desulfurivibrio</taxon>
    </lineage>
</organism>
<dbReference type="KEGG" id="dak:DaAHT2_0978"/>
<proteinExistence type="predicted"/>
<dbReference type="PANTHER" id="PTHR42915">
    <property type="entry name" value="HYPOTHETICAL 460 KDA PROTEIN IN FEUA-SIGW INTERGENIC REGION [PRECURSOR]"/>
    <property type="match status" value="1"/>
</dbReference>
<dbReference type="InParanoid" id="D6Z2A6"/>
<feature type="domain" description="Peptidoglycan beta-N-acetylmuramidase NamZ N-terminal" evidence="1">
    <location>
        <begin position="23"/>
        <end position="223"/>
    </location>
</feature>
<evidence type="ECO:0000313" key="4">
    <source>
        <dbReference type="Proteomes" id="UP000001508"/>
    </source>
</evidence>
<evidence type="ECO:0000259" key="1">
    <source>
        <dbReference type="Pfam" id="PF07075"/>
    </source>
</evidence>
<dbReference type="InterPro" id="IPR048502">
    <property type="entry name" value="NamZ_N"/>
</dbReference>